<feature type="region of interest" description="Disordered" evidence="1">
    <location>
        <begin position="662"/>
        <end position="727"/>
    </location>
</feature>
<dbReference type="PANTHER" id="PTHR34365">
    <property type="entry name" value="ENOLASE (DUF1399)"/>
    <property type="match status" value="1"/>
</dbReference>
<comment type="caution">
    <text evidence="2">The sequence shown here is derived from an EMBL/GenBank/DDBJ whole genome shotgun (WGS) entry which is preliminary data.</text>
</comment>
<reference evidence="2" key="3">
    <citation type="submission" date="2023-05" db="EMBL/GenBank/DDBJ databases">
        <authorList>
            <person name="Smith C.H."/>
        </authorList>
    </citation>
    <scope>NUCLEOTIDE SEQUENCE</scope>
    <source>
        <strain evidence="2">CHS0354</strain>
        <tissue evidence="2">Mantle</tissue>
    </source>
</reference>
<evidence type="ECO:0000256" key="1">
    <source>
        <dbReference type="SAM" id="MobiDB-lite"/>
    </source>
</evidence>
<reference evidence="2" key="1">
    <citation type="journal article" date="2021" name="Genome Biol. Evol.">
        <title>A High-Quality Reference Genome for a Parasitic Bivalve with Doubly Uniparental Inheritance (Bivalvia: Unionida).</title>
        <authorList>
            <person name="Smith C.H."/>
        </authorList>
    </citation>
    <scope>NUCLEOTIDE SEQUENCE</scope>
    <source>
        <strain evidence="2">CHS0354</strain>
    </source>
</reference>
<feature type="region of interest" description="Disordered" evidence="1">
    <location>
        <begin position="436"/>
        <end position="482"/>
    </location>
</feature>
<feature type="compositionally biased region" description="Pro residues" evidence="1">
    <location>
        <begin position="315"/>
        <end position="335"/>
    </location>
</feature>
<keyword evidence="3" id="KW-1185">Reference proteome</keyword>
<dbReference type="EMBL" id="JAEAOA010000613">
    <property type="protein sequence ID" value="KAK3595614.1"/>
    <property type="molecule type" value="Genomic_DNA"/>
</dbReference>
<protein>
    <submittedName>
        <fullName evidence="2">Uncharacterized protein</fullName>
    </submittedName>
</protein>
<dbReference type="Pfam" id="PF07173">
    <property type="entry name" value="GRDP-like"/>
    <property type="match status" value="2"/>
</dbReference>
<sequence length="1080" mass="121191">MADQEETGVTSFAIVNGGSEVPAVQKEVPNSKCLIDISNGTESGDHEDVVAPMNGGCNGKDEDILNEEMGDEKENNFPPPPPTPANGEEELEVEIVNNAEPAVCDLGDIPVDEACDILHTSELISEELVNVESIQNGKEEHVDMEIGCEQPYQGIPEEDLVSFEEERELVPAASTLVPTVQDFDLPAENEQEEIKDVISSEVDEQEKVFGDTEELPVEEVHDEVEPEHAPAEVEAEEETQIIIDSDNIYPLESTTEVLQEMQQELSDNSTAKTIEQREETIEPVPDIVAMSEMASEELAEENQQIEEVVPQIQDVPPPPPPPLVIDATPPPPPPLDENVKMKRASPKNGTPSPKNELPEDVTTSQCETQEAEAVNAFSVADPEPEVKIEQDELKPVMSVVQNAEPPKEPTHITSPEHVKEPEPVHVPIQVQAVQEQTTKEEAQETPIESETSDEVASTPEAVEETTETKEVEEVGSPKVSPKINKKNFKNKIKFGPDLVDGSIKQLQFLHSINQQESLQVNGPVLKRAIYRYEQLWLPMAAEHKKETLAAPLDVEWVWHCHLLSPVPYELDCNDLVGMLVDHKVMSEKERIKSLEKARKYWTNKYPDEPFDVSLTGEVEEFIEVEVEEPETEVPAPTTSENNEASEEATAKTPLLEAFAVQQSETPKPVEEIAKEPIDQAECKDTEESEKEEKGKEDKQEGSEAEPEQKKETESAVTEKPTAEKPVPKPKKKVLVKLPWVDYVQKSSCDVIASIAMQRVFYYQVSLPHYQDKSFLKSAVKRYQKLLFLKHQHPDEFLVPCYDIDLVWHTHQLHPAAYKHDTVKILGRTLNHSDSVNDRKPGSKLQKADTRTRELWKEFFNENFICFGSMFRGDPPILCSRMEQITPQETFAFSTKKANVAIDKVQIEGLPDEVTKFQVKVTYVASEKEGPVITNLKGNKKKLEFENTKKGLVNFMFDTKEYDRLKFNMSQQIGFACAGHDEELGQDIFNFLPVVESMTKESTEPVNISDTVTIDEEKNLKATFTATLSSPKQGPCVLFLQNGNFERRFCIMPEHIEQMWGPVPLPRLPAGMDNNCIVASH</sequence>
<dbReference type="Proteomes" id="UP001195483">
    <property type="component" value="Unassembled WGS sequence"/>
</dbReference>
<proteinExistence type="predicted"/>
<dbReference type="AlphaFoldDB" id="A0AAE0SPF1"/>
<evidence type="ECO:0000313" key="2">
    <source>
        <dbReference type="EMBL" id="KAK3595614.1"/>
    </source>
</evidence>
<feature type="region of interest" description="Disordered" evidence="1">
    <location>
        <begin position="1"/>
        <end position="85"/>
    </location>
</feature>
<reference evidence="2" key="2">
    <citation type="journal article" date="2021" name="Genome Biol. Evol.">
        <title>Developing a high-quality reference genome for a parasitic bivalve with doubly uniparental inheritance (Bivalvia: Unionida).</title>
        <authorList>
            <person name="Smith C.H."/>
        </authorList>
    </citation>
    <scope>NUCLEOTIDE SEQUENCE</scope>
    <source>
        <strain evidence="2">CHS0354</strain>
        <tissue evidence="2">Mantle</tissue>
    </source>
</reference>
<accession>A0AAE0SPF1</accession>
<gene>
    <name evidence="2" type="ORF">CHS0354_009578</name>
</gene>
<feature type="non-terminal residue" evidence="2">
    <location>
        <position position="1080"/>
    </location>
</feature>
<feature type="region of interest" description="Disordered" evidence="1">
    <location>
        <begin position="626"/>
        <end position="649"/>
    </location>
</feature>
<dbReference type="InterPro" id="IPR009836">
    <property type="entry name" value="GRDP-like"/>
</dbReference>
<feature type="compositionally biased region" description="Basic and acidic residues" evidence="1">
    <location>
        <begin position="667"/>
        <end position="713"/>
    </location>
</feature>
<dbReference type="PANTHER" id="PTHR34365:SF7">
    <property type="entry name" value="GLYCINE-RICH DOMAIN-CONTAINING PROTEIN 1"/>
    <property type="match status" value="1"/>
</dbReference>
<feature type="compositionally biased region" description="Low complexity" evidence="1">
    <location>
        <begin position="632"/>
        <end position="642"/>
    </location>
</feature>
<name>A0AAE0SPF1_9BIVA</name>
<organism evidence="2 3">
    <name type="scientific">Potamilus streckersoni</name>
    <dbReference type="NCBI Taxonomy" id="2493646"/>
    <lineage>
        <taxon>Eukaryota</taxon>
        <taxon>Metazoa</taxon>
        <taxon>Spiralia</taxon>
        <taxon>Lophotrochozoa</taxon>
        <taxon>Mollusca</taxon>
        <taxon>Bivalvia</taxon>
        <taxon>Autobranchia</taxon>
        <taxon>Heteroconchia</taxon>
        <taxon>Palaeoheterodonta</taxon>
        <taxon>Unionida</taxon>
        <taxon>Unionoidea</taxon>
        <taxon>Unionidae</taxon>
        <taxon>Ambleminae</taxon>
        <taxon>Lampsilini</taxon>
        <taxon>Potamilus</taxon>
    </lineage>
</organism>
<feature type="region of interest" description="Disordered" evidence="1">
    <location>
        <begin position="312"/>
        <end position="367"/>
    </location>
</feature>
<evidence type="ECO:0000313" key="3">
    <source>
        <dbReference type="Proteomes" id="UP001195483"/>
    </source>
</evidence>